<accession>A0A2U8I2P7</accession>
<organism evidence="4 5">
    <name type="scientific">Candidatus Fukatsuia symbiotica</name>
    <dbReference type="NCBI Taxonomy" id="1878942"/>
    <lineage>
        <taxon>Bacteria</taxon>
        <taxon>Pseudomonadati</taxon>
        <taxon>Pseudomonadota</taxon>
        <taxon>Gammaproteobacteria</taxon>
        <taxon>Enterobacterales</taxon>
        <taxon>Yersiniaceae</taxon>
        <taxon>Candidatus Fukatsuia</taxon>
    </lineage>
</organism>
<dbReference type="InterPro" id="IPR001509">
    <property type="entry name" value="Epimerase_deHydtase"/>
</dbReference>
<gene>
    <name evidence="4" type="ORF">CCS41_00970</name>
</gene>
<evidence type="ECO:0000256" key="2">
    <source>
        <dbReference type="ARBA" id="ARBA00007637"/>
    </source>
</evidence>
<evidence type="ECO:0000313" key="4">
    <source>
        <dbReference type="EMBL" id="AWK13387.1"/>
    </source>
</evidence>
<dbReference type="OrthoDB" id="9801056at2"/>
<evidence type="ECO:0000256" key="1">
    <source>
        <dbReference type="ARBA" id="ARBA00005125"/>
    </source>
</evidence>
<dbReference type="Pfam" id="PF01370">
    <property type="entry name" value="Epimerase"/>
    <property type="match status" value="1"/>
</dbReference>
<evidence type="ECO:0000313" key="5">
    <source>
        <dbReference type="Proteomes" id="UP000261875"/>
    </source>
</evidence>
<dbReference type="Gene3D" id="3.40.50.720">
    <property type="entry name" value="NAD(P)-binding Rossmann-like Domain"/>
    <property type="match status" value="1"/>
</dbReference>
<reference evidence="4 5" key="1">
    <citation type="submission" date="2017-05" db="EMBL/GenBank/DDBJ databases">
        <title>Genome sequence of Candidatus Fukatsuia symbiotica and Candidatus Hamiltonella defensa from Acyrthosiphon pisum strain 5D.</title>
        <authorList>
            <person name="Patel V.A."/>
            <person name="Chevignon G."/>
            <person name="Russell J.A."/>
            <person name="Oliver K.M."/>
        </authorList>
    </citation>
    <scope>NUCLEOTIDE SEQUENCE [LARGE SCALE GENOMIC DNA]</scope>
    <source>
        <strain evidence="4 5">5D</strain>
    </source>
</reference>
<dbReference type="EMBL" id="CP021659">
    <property type="protein sequence ID" value="AWK13387.1"/>
    <property type="molecule type" value="Genomic_DNA"/>
</dbReference>
<protein>
    <submittedName>
        <fullName evidence="4">UDP-N-acetylglucosamine 4-epimerase</fullName>
    </submittedName>
</protein>
<sequence length="319" mass="36202">MIKKIAILGGSGFIGSRLSQRLVKMNINFIIIDKIKSIQFPEKWQFADVTQSSTLDKTLAGVDIIINLAAEHQDNVEPKSLYYDVNVQGAKNVCAAAERLNIQHIIFTSSVAVYGFVEHETAEDGAYRPFNDYGKSKLAAEQVYDEWAAKNSSRTLVMVRPTVVFGEGNRGNVYNLFRQIASGKFLMVGGGNNKKSMAYVENIAAFLQYVITLSPDRYVFNYIDKPDFTMNELTDIIYQALDKQKNNFRVPYNIGLFAGYCFDLLAKVTKRKYPISRIRVKKFCARTQFRSDSIKQHDFKAPVSLEEGIIKTMRSEFIK</sequence>
<dbReference type="SUPFAM" id="SSF51735">
    <property type="entry name" value="NAD(P)-binding Rossmann-fold domains"/>
    <property type="match status" value="1"/>
</dbReference>
<comment type="pathway">
    <text evidence="1">Bacterial outer membrane biogenesis; LPS O-antigen biosynthesis.</text>
</comment>
<dbReference type="PANTHER" id="PTHR43000">
    <property type="entry name" value="DTDP-D-GLUCOSE 4,6-DEHYDRATASE-RELATED"/>
    <property type="match status" value="1"/>
</dbReference>
<comment type="similarity">
    <text evidence="2">Belongs to the NAD(P)-dependent epimerase/dehydratase family.</text>
</comment>
<dbReference type="AlphaFoldDB" id="A0A2U8I2P7"/>
<dbReference type="InterPro" id="IPR036291">
    <property type="entry name" value="NAD(P)-bd_dom_sf"/>
</dbReference>
<dbReference type="Proteomes" id="UP000261875">
    <property type="component" value="Chromosome"/>
</dbReference>
<dbReference type="RefSeq" id="WP_072550363.1">
    <property type="nucleotide sequence ID" value="NZ_CP021659.1"/>
</dbReference>
<dbReference type="STRING" id="1878942.GCA_900128755_00538"/>
<evidence type="ECO:0000259" key="3">
    <source>
        <dbReference type="Pfam" id="PF01370"/>
    </source>
</evidence>
<feature type="domain" description="NAD-dependent epimerase/dehydratase" evidence="3">
    <location>
        <begin position="5"/>
        <end position="213"/>
    </location>
</feature>
<dbReference type="KEGG" id="fsm:CCS41_00970"/>
<proteinExistence type="inferred from homology"/>
<keyword evidence="5" id="KW-1185">Reference proteome</keyword>
<name>A0A2U8I2P7_9GAMM</name>